<keyword evidence="1" id="KW-0472">Membrane</keyword>
<evidence type="ECO:0000313" key="2">
    <source>
        <dbReference type="EMBL" id="CAL5223160.1"/>
    </source>
</evidence>
<proteinExistence type="predicted"/>
<dbReference type="Pfam" id="PF10693">
    <property type="entry name" value="DUF2499"/>
    <property type="match status" value="1"/>
</dbReference>
<dbReference type="EMBL" id="CAXHTA020000008">
    <property type="protein sequence ID" value="CAL5223160.1"/>
    <property type="molecule type" value="Genomic_DNA"/>
</dbReference>
<keyword evidence="1" id="KW-0812">Transmembrane</keyword>
<feature type="transmembrane region" description="Helical" evidence="1">
    <location>
        <begin position="26"/>
        <end position="47"/>
    </location>
</feature>
<organism evidence="2 3">
    <name type="scientific">Coccomyxa viridis</name>
    <dbReference type="NCBI Taxonomy" id="1274662"/>
    <lineage>
        <taxon>Eukaryota</taxon>
        <taxon>Viridiplantae</taxon>
        <taxon>Chlorophyta</taxon>
        <taxon>core chlorophytes</taxon>
        <taxon>Trebouxiophyceae</taxon>
        <taxon>Trebouxiophyceae incertae sedis</taxon>
        <taxon>Coccomyxaceae</taxon>
        <taxon>Coccomyxa</taxon>
    </lineage>
</organism>
<protein>
    <submittedName>
        <fullName evidence="2">G5630 protein</fullName>
    </submittedName>
</protein>
<name>A0ABP1FTD7_9CHLO</name>
<gene>
    <name evidence="2" type="primary">g5630</name>
    <name evidence="2" type="ORF">VP750_LOCUS4819</name>
</gene>
<feature type="transmembrane region" description="Helical" evidence="1">
    <location>
        <begin position="59"/>
        <end position="79"/>
    </location>
</feature>
<accession>A0ABP1FTD7</accession>
<comment type="caution">
    <text evidence="2">The sequence shown here is derived from an EMBL/GenBank/DDBJ whole genome shotgun (WGS) entry which is preliminary data.</text>
</comment>
<keyword evidence="3" id="KW-1185">Reference proteome</keyword>
<keyword evidence="1" id="KW-1133">Transmembrane helix</keyword>
<dbReference type="PANTHER" id="PTHR33833:SF3">
    <property type="entry name" value="YCF49-LIKE PROTEIN"/>
    <property type="match status" value="1"/>
</dbReference>
<evidence type="ECO:0000256" key="1">
    <source>
        <dbReference type="SAM" id="Phobius"/>
    </source>
</evidence>
<dbReference type="PANTHER" id="PTHR33833">
    <property type="entry name" value="NUCLEOLAR-LIKE PROTEIN-RELATED"/>
    <property type="match status" value="1"/>
</dbReference>
<sequence length="121" mass="13315">MAWVLPASPALAAIHAEPANALSLPTWAIHISSTVEWGTAMYLFWRYAEVTGNQRWKGLTWGMLPLLGGAMCACTYHFFYNSPDLDFLVAMQAFLTVLGNATCAWAAYRIYQDAQTSSSSS</sequence>
<dbReference type="InterPro" id="IPR019634">
    <property type="entry name" value="Uncharacterised_Ycf49"/>
</dbReference>
<feature type="transmembrane region" description="Helical" evidence="1">
    <location>
        <begin position="85"/>
        <end position="108"/>
    </location>
</feature>
<reference evidence="2 3" key="1">
    <citation type="submission" date="2024-06" db="EMBL/GenBank/DDBJ databases">
        <authorList>
            <person name="Kraege A."/>
            <person name="Thomma B."/>
        </authorList>
    </citation>
    <scope>NUCLEOTIDE SEQUENCE [LARGE SCALE GENOMIC DNA]</scope>
</reference>
<dbReference type="Proteomes" id="UP001497392">
    <property type="component" value="Unassembled WGS sequence"/>
</dbReference>
<evidence type="ECO:0000313" key="3">
    <source>
        <dbReference type="Proteomes" id="UP001497392"/>
    </source>
</evidence>